<dbReference type="GO" id="GO:0006887">
    <property type="term" value="P:exocytosis"/>
    <property type="evidence" value="ECO:0007669"/>
    <property type="project" value="TreeGrafter"/>
</dbReference>
<name>A0A8H6BJ45_DEKBR</name>
<proteinExistence type="predicted"/>
<dbReference type="CDD" id="cd21044">
    <property type="entry name" value="Rab11BD_RAB3IP_like"/>
    <property type="match status" value="1"/>
</dbReference>
<dbReference type="Proteomes" id="UP000568158">
    <property type="component" value="Unassembled WGS sequence"/>
</dbReference>
<dbReference type="PANTHER" id="PTHR14430">
    <property type="entry name" value="RABIN3-RELATED"/>
    <property type="match status" value="1"/>
</dbReference>
<reference evidence="4 5" key="1">
    <citation type="journal article" date="2020" name="Appl. Microbiol. Biotechnol.">
        <title>Targeted gene deletion in Brettanomyces bruxellensis with an expression-free CRISPR-Cas9 system.</title>
        <authorList>
            <person name="Varela C."/>
            <person name="Bartel C."/>
            <person name="Onetto C."/>
            <person name="Borneman A."/>
        </authorList>
    </citation>
    <scope>NUCLEOTIDE SEQUENCE [LARGE SCALE GENOMIC DNA]</scope>
    <source>
        <strain evidence="4 5">AWRI1613</strain>
    </source>
</reference>
<dbReference type="Gene3D" id="6.10.140.910">
    <property type="match status" value="1"/>
</dbReference>
<feature type="region of interest" description="Disordered" evidence="2">
    <location>
        <begin position="144"/>
        <end position="174"/>
    </location>
</feature>
<feature type="region of interest" description="Disordered" evidence="2">
    <location>
        <begin position="434"/>
        <end position="618"/>
    </location>
</feature>
<feature type="compositionally biased region" description="Polar residues" evidence="2">
    <location>
        <begin position="590"/>
        <end position="599"/>
    </location>
</feature>
<dbReference type="SUPFAM" id="SSF144284">
    <property type="entry name" value="Sec2 N-terminal region"/>
    <property type="match status" value="1"/>
</dbReference>
<dbReference type="AlphaFoldDB" id="A0A8H6BJ45"/>
<gene>
    <name evidence="4" type="ORF">HII12_002320</name>
</gene>
<dbReference type="Pfam" id="PF06428">
    <property type="entry name" value="Sec2p"/>
    <property type="match status" value="1"/>
</dbReference>
<feature type="domain" description="GDP/GTP exchange factor Sec2 N-terminal" evidence="3">
    <location>
        <begin position="20"/>
        <end position="145"/>
    </location>
</feature>
<feature type="region of interest" description="Disordered" evidence="2">
    <location>
        <begin position="1"/>
        <end position="30"/>
    </location>
</feature>
<dbReference type="GO" id="GO:0005085">
    <property type="term" value="F:guanyl-nucleotide exchange factor activity"/>
    <property type="evidence" value="ECO:0007669"/>
    <property type="project" value="InterPro"/>
</dbReference>
<sequence>MGETDTAAAKPGIPAARADQKSASPKSSIEQLSVQLLEQTEKNSTLENEMLKLKRYNEELLRRIHDSRKQQEDSDREVQKLSTEVEELSATLFDQANNKVKEANVQANDFKVRNGKLIESLKQKDMVIDVLKKELTQLKDMLTHLSSNQPNGNGDASSSLSEADKSSGNSVEDNNLGDASFTAASLQKFNGQLIYSPLYNQLRFDLQSFNQFRRALASTTKPFSIRDSSFFRTILAEDVEPVLRLDLSPAVKFYRRRSFIISLMDSKVTIEPLSAYTEVWKSNNLSQAALPAEKSASSSNKRLEQGVKPDPKLFRYDTDRPVAVEEKCSLCGEKRKEMNFARLYRLKIKDYAYTICISCANKLRCTVELLGYLKSLKQSVLMDEVASLWCKLTELRAKLYFTKFGLWSEADKFGLVYGWKNQWWNQEESQQFSGNMSEIPASSAASISGNDTTNESVNEENHENHEKNENNEKDGKNEKNEKNEKYENSENNEKSEKNKISGQQLENEAEKDLLSEEADTTISESKQNPVLEAKANKIAGSSIDESKKDKESKENSHNKGKMVEDSTDVKENVVVEDKAKAEEKSENENISDVQPASTNESDRKLSSESEDAFNDAVE</sequence>
<accession>A0A8H6BJ45</accession>
<keyword evidence="1" id="KW-0175">Coiled coil</keyword>
<feature type="compositionally biased region" description="Basic and acidic residues" evidence="2">
    <location>
        <begin position="544"/>
        <end position="587"/>
    </location>
</feature>
<feature type="compositionally biased region" description="Polar residues" evidence="2">
    <location>
        <begin position="21"/>
        <end position="30"/>
    </location>
</feature>
<comment type="caution">
    <text evidence="4">The sequence shown here is derived from an EMBL/GenBank/DDBJ whole genome shotgun (WGS) entry which is preliminary data.</text>
</comment>
<evidence type="ECO:0000256" key="2">
    <source>
        <dbReference type="SAM" id="MobiDB-lite"/>
    </source>
</evidence>
<feature type="compositionally biased region" description="Basic and acidic residues" evidence="2">
    <location>
        <begin position="459"/>
        <end position="499"/>
    </location>
</feature>
<dbReference type="PANTHER" id="PTHR14430:SF0">
    <property type="entry name" value="SEC2P DOMAIN-CONTAINING PROTEIN"/>
    <property type="match status" value="1"/>
</dbReference>
<protein>
    <recommendedName>
        <fullName evidence="3">GDP/GTP exchange factor Sec2 N-terminal domain-containing protein</fullName>
    </recommendedName>
</protein>
<dbReference type="GO" id="GO:0070319">
    <property type="term" value="C:Golgi to plasma membrane transport vesicle"/>
    <property type="evidence" value="ECO:0007669"/>
    <property type="project" value="TreeGrafter"/>
</dbReference>
<evidence type="ECO:0000313" key="4">
    <source>
        <dbReference type="EMBL" id="KAF6012798.1"/>
    </source>
</evidence>
<evidence type="ECO:0000256" key="1">
    <source>
        <dbReference type="ARBA" id="ARBA00023054"/>
    </source>
</evidence>
<feature type="compositionally biased region" description="Polar residues" evidence="2">
    <location>
        <begin position="144"/>
        <end position="154"/>
    </location>
</feature>
<dbReference type="InterPro" id="IPR009449">
    <property type="entry name" value="Sec2_N"/>
</dbReference>
<evidence type="ECO:0000259" key="3">
    <source>
        <dbReference type="Pfam" id="PF06428"/>
    </source>
</evidence>
<dbReference type="InterPro" id="IPR040351">
    <property type="entry name" value="RAB3IL/RAB3IP/Sec2"/>
</dbReference>
<dbReference type="Pfam" id="PF25555">
    <property type="entry name" value="RAB3A-like_C"/>
    <property type="match status" value="1"/>
</dbReference>
<feature type="compositionally biased region" description="Low complexity" evidence="2">
    <location>
        <begin position="7"/>
        <end position="17"/>
    </location>
</feature>
<feature type="compositionally biased region" description="Acidic residues" evidence="2">
    <location>
        <begin position="608"/>
        <end position="618"/>
    </location>
</feature>
<organism evidence="4 5">
    <name type="scientific">Dekkera bruxellensis</name>
    <name type="common">Brettanomyces custersii</name>
    <dbReference type="NCBI Taxonomy" id="5007"/>
    <lineage>
        <taxon>Eukaryota</taxon>
        <taxon>Fungi</taxon>
        <taxon>Dikarya</taxon>
        <taxon>Ascomycota</taxon>
        <taxon>Saccharomycotina</taxon>
        <taxon>Pichiomycetes</taxon>
        <taxon>Pichiales</taxon>
        <taxon>Pichiaceae</taxon>
        <taxon>Brettanomyces</taxon>
    </lineage>
</organism>
<dbReference type="GO" id="GO:0051286">
    <property type="term" value="C:cell tip"/>
    <property type="evidence" value="ECO:0007669"/>
    <property type="project" value="TreeGrafter"/>
</dbReference>
<dbReference type="EMBL" id="JABCYN010000023">
    <property type="protein sequence ID" value="KAF6012798.1"/>
    <property type="molecule type" value="Genomic_DNA"/>
</dbReference>
<evidence type="ECO:0000313" key="5">
    <source>
        <dbReference type="Proteomes" id="UP000568158"/>
    </source>
</evidence>